<dbReference type="EMBL" id="CP113520">
    <property type="protein sequence ID" value="WAJ30257.1"/>
    <property type="molecule type" value="Genomic_DNA"/>
</dbReference>
<reference evidence="1" key="1">
    <citation type="submission" date="2022-11" db="EMBL/GenBank/DDBJ databases">
        <title>beta-Carotene-producing bacterium, Jeongeuplla avenae sp. nov., alleviates the salt stress of Arabidopsis seedlings.</title>
        <authorList>
            <person name="Jiang L."/>
            <person name="Lee J."/>
        </authorList>
    </citation>
    <scope>NUCLEOTIDE SEQUENCE</scope>
    <source>
        <strain evidence="1">DY_R2A_6</strain>
    </source>
</reference>
<gene>
    <name evidence="1" type="ORF">OXU80_08650</name>
</gene>
<evidence type="ECO:0000313" key="1">
    <source>
        <dbReference type="EMBL" id="WAJ30257.1"/>
    </source>
</evidence>
<keyword evidence="2" id="KW-1185">Reference proteome</keyword>
<sequence>MRKLRLSILAALLGASLAHAPAALAAGQPSSMEPDRSAVLFVGDYAPGTIVVYTGARRLYLVTGQDEAIEYEIAVGKPSEQWFGESWVSKKRRNPTWTPTPSMRAENPKLPQSMGPGPKNPLGERAINLGWGTYRIHGTNKPNSIGSAASAGCFRMRNADVKDLFERVHVGAQVVVLR</sequence>
<name>A0ACD4NTW0_9HYPH</name>
<evidence type="ECO:0000313" key="2">
    <source>
        <dbReference type="Proteomes" id="UP001163223"/>
    </source>
</evidence>
<organism evidence="1 2">
    <name type="scientific">Antarcticirhabdus aurantiaca</name>
    <dbReference type="NCBI Taxonomy" id="2606717"/>
    <lineage>
        <taxon>Bacteria</taxon>
        <taxon>Pseudomonadati</taxon>
        <taxon>Pseudomonadota</taxon>
        <taxon>Alphaproteobacteria</taxon>
        <taxon>Hyphomicrobiales</taxon>
        <taxon>Aurantimonadaceae</taxon>
        <taxon>Antarcticirhabdus</taxon>
    </lineage>
</organism>
<protein>
    <submittedName>
        <fullName evidence="1">L,D-transpeptidase</fullName>
    </submittedName>
</protein>
<accession>A0ACD4NTW0</accession>
<proteinExistence type="predicted"/>
<dbReference type="Proteomes" id="UP001163223">
    <property type="component" value="Chromosome"/>
</dbReference>